<organism evidence="1 2">
    <name type="scientific">Thlaspi arvense</name>
    <name type="common">Field penny-cress</name>
    <dbReference type="NCBI Taxonomy" id="13288"/>
    <lineage>
        <taxon>Eukaryota</taxon>
        <taxon>Viridiplantae</taxon>
        <taxon>Streptophyta</taxon>
        <taxon>Embryophyta</taxon>
        <taxon>Tracheophyta</taxon>
        <taxon>Spermatophyta</taxon>
        <taxon>Magnoliopsida</taxon>
        <taxon>eudicotyledons</taxon>
        <taxon>Gunneridae</taxon>
        <taxon>Pentapetalae</taxon>
        <taxon>rosids</taxon>
        <taxon>malvids</taxon>
        <taxon>Brassicales</taxon>
        <taxon>Brassicaceae</taxon>
        <taxon>Thlaspideae</taxon>
        <taxon>Thlaspi</taxon>
    </lineage>
</organism>
<evidence type="ECO:0000313" key="1">
    <source>
        <dbReference type="EMBL" id="CAH2035099.1"/>
    </source>
</evidence>
<evidence type="ECO:0000313" key="2">
    <source>
        <dbReference type="Proteomes" id="UP000836841"/>
    </source>
</evidence>
<reference evidence="1 2" key="1">
    <citation type="submission" date="2022-03" db="EMBL/GenBank/DDBJ databases">
        <authorList>
            <person name="Nunn A."/>
            <person name="Chopra R."/>
            <person name="Nunn A."/>
            <person name="Contreras Garrido A."/>
        </authorList>
    </citation>
    <scope>NUCLEOTIDE SEQUENCE [LARGE SCALE GENOMIC DNA]</scope>
</reference>
<accession>A0AAU9R786</accession>
<dbReference type="AlphaFoldDB" id="A0AAU9R786"/>
<protein>
    <submittedName>
        <fullName evidence="1">Uncharacterized protein</fullName>
    </submittedName>
</protein>
<dbReference type="EMBL" id="OU466857">
    <property type="protein sequence ID" value="CAH2035099.1"/>
    <property type="molecule type" value="Genomic_DNA"/>
</dbReference>
<feature type="non-terminal residue" evidence="1">
    <location>
        <position position="1"/>
    </location>
</feature>
<sequence length="75" mass="8721">MRPSPHLIVDGYAWNHTNPRSYTVKSGYELDQRLMPFGSTMGRLLELDVCIESDYSNLIQMIENPTDWPSFRSEI</sequence>
<gene>
    <name evidence="1" type="ORF">TAV2_LOCUS2405</name>
</gene>
<keyword evidence="2" id="KW-1185">Reference proteome</keyword>
<name>A0AAU9R786_THLAR</name>
<dbReference type="Proteomes" id="UP000836841">
    <property type="component" value="Chromosome 1"/>
</dbReference>
<proteinExistence type="predicted"/>